<comment type="caution">
    <text evidence="1">The sequence shown here is derived from an EMBL/GenBank/DDBJ whole genome shotgun (WGS) entry which is preliminary data.</text>
</comment>
<organism evidence="1 2">
    <name type="scientific">Trichostrongylus colubriformis</name>
    <name type="common">Black scour worm</name>
    <dbReference type="NCBI Taxonomy" id="6319"/>
    <lineage>
        <taxon>Eukaryota</taxon>
        <taxon>Metazoa</taxon>
        <taxon>Ecdysozoa</taxon>
        <taxon>Nematoda</taxon>
        <taxon>Chromadorea</taxon>
        <taxon>Rhabditida</taxon>
        <taxon>Rhabditina</taxon>
        <taxon>Rhabditomorpha</taxon>
        <taxon>Strongyloidea</taxon>
        <taxon>Trichostrongylidae</taxon>
        <taxon>Trichostrongylus</taxon>
    </lineage>
</organism>
<keyword evidence="2" id="KW-1185">Reference proteome</keyword>
<dbReference type="EMBL" id="WIXE01017788">
    <property type="protein sequence ID" value="KAK5971434.1"/>
    <property type="molecule type" value="Genomic_DNA"/>
</dbReference>
<evidence type="ECO:0000313" key="2">
    <source>
        <dbReference type="Proteomes" id="UP001331761"/>
    </source>
</evidence>
<name>A0AAN8J058_TRICO</name>
<reference evidence="1 2" key="1">
    <citation type="submission" date="2019-10" db="EMBL/GenBank/DDBJ databases">
        <title>Assembly and Annotation for the nematode Trichostrongylus colubriformis.</title>
        <authorList>
            <person name="Martin J."/>
        </authorList>
    </citation>
    <scope>NUCLEOTIDE SEQUENCE [LARGE SCALE GENOMIC DNA]</scope>
    <source>
        <strain evidence="1">G859</strain>
        <tissue evidence="1">Whole worm</tissue>
    </source>
</reference>
<dbReference type="AlphaFoldDB" id="A0AAN8J058"/>
<protein>
    <submittedName>
        <fullName evidence="1">Uncharacterized protein</fullName>
    </submittedName>
</protein>
<gene>
    <name evidence="1" type="ORF">GCK32_016904</name>
</gene>
<dbReference type="Proteomes" id="UP001331761">
    <property type="component" value="Unassembled WGS sequence"/>
</dbReference>
<evidence type="ECO:0000313" key="1">
    <source>
        <dbReference type="EMBL" id="KAK5971434.1"/>
    </source>
</evidence>
<sequence length="132" mass="13848">MTEKVWIKISKHEGSYKVTPRELFVVQLFNMKSFLLICLLCSLLVFSRPSPVSQPATTGLGKSDEVRRMKRYDWSGGFPGQFGGYGYSGLGSGGFGYGGFGYGNRGSGACCAGSGGGFGSGYGSSLGFGGYG</sequence>
<accession>A0AAN8J058</accession>
<proteinExistence type="predicted"/>